<keyword evidence="3" id="KW-1185">Reference proteome</keyword>
<evidence type="ECO:0000313" key="3">
    <source>
        <dbReference type="Proteomes" id="UP000815677"/>
    </source>
</evidence>
<dbReference type="Proteomes" id="UP000815677">
    <property type="component" value="Unassembled WGS sequence"/>
</dbReference>
<organism evidence="2 3">
    <name type="scientific">Mycena chlorophos</name>
    <name type="common">Agaric fungus</name>
    <name type="synonym">Agaricus chlorophos</name>
    <dbReference type="NCBI Taxonomy" id="658473"/>
    <lineage>
        <taxon>Eukaryota</taxon>
        <taxon>Fungi</taxon>
        <taxon>Dikarya</taxon>
        <taxon>Basidiomycota</taxon>
        <taxon>Agaricomycotina</taxon>
        <taxon>Agaricomycetes</taxon>
        <taxon>Agaricomycetidae</taxon>
        <taxon>Agaricales</taxon>
        <taxon>Marasmiineae</taxon>
        <taxon>Mycenaceae</taxon>
        <taxon>Mycena</taxon>
    </lineage>
</organism>
<name>A0ABQ0L226_MYCCL</name>
<evidence type="ECO:0000313" key="2">
    <source>
        <dbReference type="EMBL" id="GAT45042.1"/>
    </source>
</evidence>
<dbReference type="EMBL" id="DF840601">
    <property type="protein sequence ID" value="GAT45042.1"/>
    <property type="molecule type" value="Genomic_DNA"/>
</dbReference>
<sequence length="307" mass="34590">MPLPPPQSSQPNPLPAPPNNLFRKIRGGTWLGAMPMPPPAAGLDDDFELEMSQALSHDSASSASVPTPIVPRIPIVRKQGQSAFLTELLPWLPKLQNRIMSLFAHRAIGKLCSCGQTQAEYRCEDCFDPGMWCRECIVRGHAGPHSNPFHHIERWNGRMFVRDSLWLPSVDGSKSSGDMASLIICICPNTKPGAEPLCPNHADRDVHRMLVCDQNGYHWCGVRYCWCPERRGKAWEQLVSVGLFPATWKAPKTVFTFRVMQQFEIHAVCSKKSAYDYVKALVRLTNNSNPESVPDRYHDFLLACRIW</sequence>
<evidence type="ECO:0000259" key="1">
    <source>
        <dbReference type="Pfam" id="PF18803"/>
    </source>
</evidence>
<protein>
    <recommendedName>
        <fullName evidence="1">CxC2-like cysteine cluster KDZ transposase-associated domain-containing protein</fullName>
    </recommendedName>
</protein>
<gene>
    <name evidence="2" type="ORF">MCHLO_02638</name>
</gene>
<accession>A0ABQ0L226</accession>
<proteinExistence type="predicted"/>
<feature type="domain" description="CxC2-like cysteine cluster KDZ transposase-associated" evidence="1">
    <location>
        <begin position="197"/>
        <end position="288"/>
    </location>
</feature>
<dbReference type="Pfam" id="PF18803">
    <property type="entry name" value="CxC2"/>
    <property type="match status" value="1"/>
</dbReference>
<feature type="non-terminal residue" evidence="2">
    <location>
        <position position="307"/>
    </location>
</feature>
<dbReference type="InterPro" id="IPR041457">
    <property type="entry name" value="CxC2_KDZ-assoc"/>
</dbReference>
<reference evidence="2" key="1">
    <citation type="submission" date="2014-09" db="EMBL/GenBank/DDBJ databases">
        <title>Genome sequence of the luminous mushroom Mycena chlorophos for searching fungal bioluminescence genes.</title>
        <authorList>
            <person name="Tanaka Y."/>
            <person name="Kasuga D."/>
            <person name="Oba Y."/>
            <person name="Hase S."/>
            <person name="Sato K."/>
            <person name="Oba Y."/>
            <person name="Sakakibara Y."/>
        </authorList>
    </citation>
    <scope>NUCLEOTIDE SEQUENCE</scope>
</reference>